<dbReference type="EMBL" id="SRMP02000050">
    <property type="protein sequence ID" value="MFN0293514.1"/>
    <property type="molecule type" value="Genomic_DNA"/>
</dbReference>
<dbReference type="Proteomes" id="UP001517367">
    <property type="component" value="Unassembled WGS sequence"/>
</dbReference>
<organism evidence="1 2">
    <name type="scientific">Pedobacter helvus</name>
    <dbReference type="NCBI Taxonomy" id="2563444"/>
    <lineage>
        <taxon>Bacteria</taxon>
        <taxon>Pseudomonadati</taxon>
        <taxon>Bacteroidota</taxon>
        <taxon>Sphingobacteriia</taxon>
        <taxon>Sphingobacteriales</taxon>
        <taxon>Sphingobacteriaceae</taxon>
        <taxon>Pedobacter</taxon>
    </lineage>
</organism>
<dbReference type="RefSeq" id="WP_409142234.1">
    <property type="nucleotide sequence ID" value="NZ_SRMP02000050.1"/>
</dbReference>
<protein>
    <submittedName>
        <fullName evidence="1">Uncharacterized protein</fullName>
    </submittedName>
</protein>
<sequence>MKTRLDEKRNITPKQAVEILRKNGVEVSEEKAIKILDTMYFLAGLIVEHNFKKC</sequence>
<gene>
    <name evidence="1" type="ORF">E5L68_019190</name>
</gene>
<evidence type="ECO:0000313" key="1">
    <source>
        <dbReference type="EMBL" id="MFN0293514.1"/>
    </source>
</evidence>
<accession>A0ABW9JM59</accession>
<keyword evidence="2" id="KW-1185">Reference proteome</keyword>
<evidence type="ECO:0000313" key="2">
    <source>
        <dbReference type="Proteomes" id="UP001517367"/>
    </source>
</evidence>
<name>A0ABW9JM59_9SPHI</name>
<reference evidence="1 2" key="1">
    <citation type="submission" date="2024-12" db="EMBL/GenBank/DDBJ databases">
        <authorList>
            <person name="Hu S."/>
        </authorList>
    </citation>
    <scope>NUCLEOTIDE SEQUENCE [LARGE SCALE GENOMIC DNA]</scope>
    <source>
        <strain evidence="1 2">P-25</strain>
    </source>
</reference>
<proteinExistence type="predicted"/>
<comment type="caution">
    <text evidence="1">The sequence shown here is derived from an EMBL/GenBank/DDBJ whole genome shotgun (WGS) entry which is preliminary data.</text>
</comment>